<organism evidence="7 8">
    <name type="scientific">Effusibacillus dendaii</name>
    <dbReference type="NCBI Taxonomy" id="2743772"/>
    <lineage>
        <taxon>Bacteria</taxon>
        <taxon>Bacillati</taxon>
        <taxon>Bacillota</taxon>
        <taxon>Bacilli</taxon>
        <taxon>Bacillales</taxon>
        <taxon>Alicyclobacillaceae</taxon>
        <taxon>Effusibacillus</taxon>
    </lineage>
</organism>
<keyword evidence="3" id="KW-0479">Metal-binding</keyword>
<evidence type="ECO:0000313" key="7">
    <source>
        <dbReference type="EMBL" id="BCJ87435.1"/>
    </source>
</evidence>
<dbReference type="PIRSF" id="PIRSF021439">
    <property type="entry name" value="DUF972"/>
    <property type="match status" value="1"/>
</dbReference>
<dbReference type="RefSeq" id="WP_200757420.1">
    <property type="nucleotide sequence ID" value="NZ_AP023366.1"/>
</dbReference>
<name>A0A7I8DBH3_9BACL</name>
<dbReference type="Pfam" id="PF06156">
    <property type="entry name" value="YabA"/>
    <property type="match status" value="1"/>
</dbReference>
<accession>A0A7I8DBH3</accession>
<evidence type="ECO:0000256" key="3">
    <source>
        <dbReference type="ARBA" id="ARBA00022723"/>
    </source>
</evidence>
<evidence type="ECO:0000256" key="2">
    <source>
        <dbReference type="ARBA" id="ARBA00022705"/>
    </source>
</evidence>
<dbReference type="GO" id="GO:0046872">
    <property type="term" value="F:metal ion binding"/>
    <property type="evidence" value="ECO:0007669"/>
    <property type="project" value="UniProtKB-KW"/>
</dbReference>
<dbReference type="InterPro" id="IPR010377">
    <property type="entry name" value="YabA"/>
</dbReference>
<keyword evidence="1" id="KW-0963">Cytoplasm</keyword>
<evidence type="ECO:0000256" key="5">
    <source>
        <dbReference type="ARBA" id="ARBA00022880"/>
    </source>
</evidence>
<evidence type="ECO:0000256" key="1">
    <source>
        <dbReference type="ARBA" id="ARBA00022490"/>
    </source>
</evidence>
<feature type="region of interest" description="Disordered" evidence="6">
    <location>
        <begin position="46"/>
        <end position="66"/>
    </location>
</feature>
<protein>
    <submittedName>
        <fullName evidence="7">Initiation-control protein YabA</fullName>
    </submittedName>
</protein>
<evidence type="ECO:0000256" key="4">
    <source>
        <dbReference type="ARBA" id="ARBA00022833"/>
    </source>
</evidence>
<evidence type="ECO:0000256" key="6">
    <source>
        <dbReference type="SAM" id="MobiDB-lite"/>
    </source>
</evidence>
<keyword evidence="4" id="KW-0862">Zinc</keyword>
<keyword evidence="8" id="KW-1185">Reference proteome</keyword>
<dbReference type="KEGG" id="eff:skT53_24200"/>
<evidence type="ECO:0000313" key="8">
    <source>
        <dbReference type="Proteomes" id="UP000593802"/>
    </source>
</evidence>
<dbReference type="AlphaFoldDB" id="A0A7I8DBH3"/>
<dbReference type="Proteomes" id="UP000593802">
    <property type="component" value="Chromosome"/>
</dbReference>
<keyword evidence="5" id="KW-0236">DNA replication inhibitor</keyword>
<sequence>MDKQAVFAQVAELEERIGELYGELGSLKKKIIDLLEENSKLQVENGNLRDRLEGQTSKSGGQQSSVGGFNALTKLYEEGFHICNIHYGSIRTEGDCLFCQSFLQKS</sequence>
<gene>
    <name evidence="7" type="ORF">skT53_24200</name>
</gene>
<keyword evidence="2" id="KW-0235">DNA replication</keyword>
<proteinExistence type="predicted"/>
<dbReference type="GO" id="GO:0008156">
    <property type="term" value="P:negative regulation of DNA replication"/>
    <property type="evidence" value="ECO:0007669"/>
    <property type="project" value="UniProtKB-KW"/>
</dbReference>
<reference evidence="7 8" key="1">
    <citation type="submission" date="2020-08" db="EMBL/GenBank/DDBJ databases">
        <title>Complete Genome Sequence of Effusibacillus dendaii Strain skT53, Isolated from Farmland soil.</title>
        <authorList>
            <person name="Konishi T."/>
            <person name="Kawasaki H."/>
        </authorList>
    </citation>
    <scope>NUCLEOTIDE SEQUENCE [LARGE SCALE GENOMIC DNA]</scope>
    <source>
        <strain evidence="8">skT53</strain>
    </source>
</reference>
<dbReference type="SUPFAM" id="SSF90257">
    <property type="entry name" value="Myosin rod fragments"/>
    <property type="match status" value="1"/>
</dbReference>
<feature type="compositionally biased region" description="Low complexity" evidence="6">
    <location>
        <begin position="54"/>
        <end position="66"/>
    </location>
</feature>
<dbReference type="GO" id="GO:0006260">
    <property type="term" value="P:DNA replication"/>
    <property type="evidence" value="ECO:0007669"/>
    <property type="project" value="UniProtKB-KW"/>
</dbReference>
<dbReference type="EMBL" id="AP023366">
    <property type="protein sequence ID" value="BCJ87435.1"/>
    <property type="molecule type" value="Genomic_DNA"/>
</dbReference>